<reference evidence="4 5" key="1">
    <citation type="submission" date="2019-05" db="EMBL/GenBank/DDBJ databases">
        <title>Psychrobacillus vulpis sp. nov., a new species isolated from feces of a red fox that inhabits in The Tablas de Daimiel Natural Park, Albacete, Spain.</title>
        <authorList>
            <person name="Rodriguez M."/>
            <person name="Reina J.C."/>
            <person name="Bejar V."/>
            <person name="Llamas I."/>
        </authorList>
    </citation>
    <scope>NUCLEOTIDE SEQUENCE [LARGE SCALE GENOMIC DNA]</scope>
    <source>
        <strain evidence="4 5">NHI-2</strain>
    </source>
</reference>
<proteinExistence type="inferred from homology"/>
<name>A0A544TN47_9BACI</name>
<comment type="similarity">
    <text evidence="1">Belongs to the FAH family.</text>
</comment>
<dbReference type="GO" id="GO:0016853">
    <property type="term" value="F:isomerase activity"/>
    <property type="evidence" value="ECO:0007669"/>
    <property type="project" value="UniProtKB-ARBA"/>
</dbReference>
<dbReference type="OrthoDB" id="9805307at2"/>
<dbReference type="SUPFAM" id="SSF56529">
    <property type="entry name" value="FAH"/>
    <property type="match status" value="1"/>
</dbReference>
<keyword evidence="4" id="KW-0378">Hydrolase</keyword>
<dbReference type="GO" id="GO:0019752">
    <property type="term" value="P:carboxylic acid metabolic process"/>
    <property type="evidence" value="ECO:0007669"/>
    <property type="project" value="UniProtKB-ARBA"/>
</dbReference>
<evidence type="ECO:0000313" key="5">
    <source>
        <dbReference type="Proteomes" id="UP000318937"/>
    </source>
</evidence>
<dbReference type="RefSeq" id="WP_142604918.1">
    <property type="nucleotide sequence ID" value="NZ_VDGG01000001.1"/>
</dbReference>
<dbReference type="PANTHER" id="PTHR42796:SF4">
    <property type="entry name" value="FUMARYLACETOACETATE HYDROLASE DOMAIN-CONTAINING PROTEIN 2A"/>
    <property type="match status" value="1"/>
</dbReference>
<keyword evidence="2" id="KW-0479">Metal-binding</keyword>
<dbReference type="AlphaFoldDB" id="A0A544TN47"/>
<dbReference type="GO" id="GO:0046872">
    <property type="term" value="F:metal ion binding"/>
    <property type="evidence" value="ECO:0007669"/>
    <property type="project" value="UniProtKB-KW"/>
</dbReference>
<protein>
    <submittedName>
        <fullName evidence="4">Fumarylacetoacetate hydrolase family protein</fullName>
    </submittedName>
</protein>
<evidence type="ECO:0000259" key="3">
    <source>
        <dbReference type="Pfam" id="PF01557"/>
    </source>
</evidence>
<comment type="caution">
    <text evidence="4">The sequence shown here is derived from an EMBL/GenBank/DDBJ whole genome shotgun (WGS) entry which is preliminary data.</text>
</comment>
<gene>
    <name evidence="4" type="ORF">FG383_00700</name>
</gene>
<dbReference type="FunFam" id="3.90.850.10:FF:000002">
    <property type="entry name" value="2-hydroxyhepta-2,4-diene-1,7-dioate isomerase"/>
    <property type="match status" value="1"/>
</dbReference>
<keyword evidence="5" id="KW-1185">Reference proteome</keyword>
<dbReference type="EMBL" id="VDGG01000001">
    <property type="protein sequence ID" value="TQR18835.1"/>
    <property type="molecule type" value="Genomic_DNA"/>
</dbReference>
<dbReference type="GO" id="GO:0016787">
    <property type="term" value="F:hydrolase activity"/>
    <property type="evidence" value="ECO:0007669"/>
    <property type="project" value="UniProtKB-KW"/>
</dbReference>
<feature type="domain" description="Fumarylacetoacetase-like C-terminal" evidence="3">
    <location>
        <begin position="72"/>
        <end position="276"/>
    </location>
</feature>
<dbReference type="InterPro" id="IPR051121">
    <property type="entry name" value="FAH"/>
</dbReference>
<accession>A0A544TN47</accession>
<dbReference type="Proteomes" id="UP000318937">
    <property type="component" value="Unassembled WGS sequence"/>
</dbReference>
<dbReference type="Pfam" id="PF01557">
    <property type="entry name" value="FAA_hydrolase"/>
    <property type="match status" value="1"/>
</dbReference>
<dbReference type="InterPro" id="IPR036663">
    <property type="entry name" value="Fumarylacetoacetase_C_sf"/>
</dbReference>
<organism evidence="4 5">
    <name type="scientific">Psychrobacillus soli</name>
    <dbReference type="NCBI Taxonomy" id="1543965"/>
    <lineage>
        <taxon>Bacteria</taxon>
        <taxon>Bacillati</taxon>
        <taxon>Bacillota</taxon>
        <taxon>Bacilli</taxon>
        <taxon>Bacillales</taxon>
        <taxon>Bacillaceae</taxon>
        <taxon>Psychrobacillus</taxon>
    </lineage>
</organism>
<dbReference type="PANTHER" id="PTHR42796">
    <property type="entry name" value="FUMARYLACETOACETATE HYDROLASE DOMAIN-CONTAINING PROTEIN 2A-RELATED"/>
    <property type="match status" value="1"/>
</dbReference>
<evidence type="ECO:0000256" key="2">
    <source>
        <dbReference type="ARBA" id="ARBA00022723"/>
    </source>
</evidence>
<dbReference type="InterPro" id="IPR011234">
    <property type="entry name" value="Fumarylacetoacetase-like_C"/>
</dbReference>
<evidence type="ECO:0000313" key="4">
    <source>
        <dbReference type="EMBL" id="TQR18835.1"/>
    </source>
</evidence>
<sequence>MKLVTFEVNNEQKFGIYTEEGIVDLSAKTGLKDIKSALEENKFESLSTYANDAVDYKMDEVKLLPVVTNPSKIFCAGVNYDEHRLETKRDHTQHPTIFFRVPRSQVAHNAPMIIPHESERFDFEGEIAIVINKEGRRISQEDAYDYIAGYSCYNDGSVRDYQLHTSQWGPGKNFEHTGAFGPWLVTADEFEPGEVLTLETRLNGEVMQKADTSLLLFSIPELIEYVSSFITLEPGDVIVTGTPGGVGAKRQPPVFMKDGDIVEVEVSKIGILTNPIKSEKLMQSEQVTDGAVEVTNS</sequence>
<evidence type="ECO:0000256" key="1">
    <source>
        <dbReference type="ARBA" id="ARBA00010211"/>
    </source>
</evidence>
<dbReference type="Gene3D" id="3.90.850.10">
    <property type="entry name" value="Fumarylacetoacetase-like, C-terminal domain"/>
    <property type="match status" value="1"/>
</dbReference>